<dbReference type="OrthoDB" id="1249607at2"/>
<feature type="transmembrane region" description="Helical" evidence="1">
    <location>
        <begin position="46"/>
        <end position="65"/>
    </location>
</feature>
<feature type="transmembrane region" description="Helical" evidence="1">
    <location>
        <begin position="71"/>
        <end position="89"/>
    </location>
</feature>
<organism evidence="2 3">
    <name type="scientific">Chitinophaga jiangningensis</name>
    <dbReference type="NCBI Taxonomy" id="1419482"/>
    <lineage>
        <taxon>Bacteria</taxon>
        <taxon>Pseudomonadati</taxon>
        <taxon>Bacteroidota</taxon>
        <taxon>Chitinophagia</taxon>
        <taxon>Chitinophagales</taxon>
        <taxon>Chitinophagaceae</taxon>
        <taxon>Chitinophaga</taxon>
    </lineage>
</organism>
<gene>
    <name evidence="2" type="ORF">SAMN05444266_106353</name>
</gene>
<reference evidence="2 3" key="1">
    <citation type="submission" date="2016-11" db="EMBL/GenBank/DDBJ databases">
        <authorList>
            <person name="Jaros S."/>
            <person name="Januszkiewicz K."/>
            <person name="Wedrychowicz H."/>
        </authorList>
    </citation>
    <scope>NUCLEOTIDE SEQUENCE [LARGE SCALE GENOMIC DNA]</scope>
    <source>
        <strain evidence="2 3">DSM 27406</strain>
    </source>
</reference>
<protein>
    <submittedName>
        <fullName evidence="2">Uncharacterized protein</fullName>
    </submittedName>
</protein>
<keyword evidence="1" id="KW-0472">Membrane</keyword>
<dbReference type="RefSeq" id="WP_073083506.1">
    <property type="nucleotide sequence ID" value="NZ_FRBL01000006.1"/>
</dbReference>
<sequence>MAFDDLQSLWNSDKSGDSIAIPANLEKLKSAQLPVDKFRRRLKKEFFAQLAAVIFLGFVPAIMTFNAYLLFAFYLMYFNFVLICGYFFIKFYLFYKNMSNTALTSKDNLYAVYYDIKLSNEFYKVFSYCLLPFVIVFVGIILINDKNISPTAILNKSAAISQSKVFTIVGLLLLVIVLMVAKTEIYVHVVYGKYAQQIKKLLDEFREV</sequence>
<proteinExistence type="predicted"/>
<feature type="transmembrane region" description="Helical" evidence="1">
    <location>
        <begin position="125"/>
        <end position="143"/>
    </location>
</feature>
<keyword evidence="3" id="KW-1185">Reference proteome</keyword>
<accession>A0A1M7G0H8</accession>
<feature type="transmembrane region" description="Helical" evidence="1">
    <location>
        <begin position="163"/>
        <end position="181"/>
    </location>
</feature>
<keyword evidence="1" id="KW-0812">Transmembrane</keyword>
<name>A0A1M7G0H8_9BACT</name>
<dbReference type="EMBL" id="FRBL01000006">
    <property type="protein sequence ID" value="SHM09791.1"/>
    <property type="molecule type" value="Genomic_DNA"/>
</dbReference>
<keyword evidence="1" id="KW-1133">Transmembrane helix</keyword>
<evidence type="ECO:0000313" key="2">
    <source>
        <dbReference type="EMBL" id="SHM09791.1"/>
    </source>
</evidence>
<dbReference type="Proteomes" id="UP000184420">
    <property type="component" value="Unassembled WGS sequence"/>
</dbReference>
<evidence type="ECO:0000256" key="1">
    <source>
        <dbReference type="SAM" id="Phobius"/>
    </source>
</evidence>
<dbReference type="STRING" id="1419482.SAMN05444266_106353"/>
<dbReference type="AlphaFoldDB" id="A0A1M7G0H8"/>
<evidence type="ECO:0000313" key="3">
    <source>
        <dbReference type="Proteomes" id="UP000184420"/>
    </source>
</evidence>